<dbReference type="Ensembl" id="ENSAZOT00000015105.1">
    <property type="protein sequence ID" value="ENSAZOP00000014055.1"/>
    <property type="gene ID" value="ENSAZOG00000008751.1"/>
</dbReference>
<keyword evidence="7" id="KW-1015">Disulfide bond</keyword>
<dbReference type="InterPro" id="IPR040839">
    <property type="entry name" value="MG4"/>
</dbReference>
<protein>
    <recommendedName>
        <fullName evidence="14">Ovostatin</fullName>
    </recommendedName>
</protein>
<dbReference type="InterPro" id="IPR002890">
    <property type="entry name" value="MG2"/>
</dbReference>
<dbReference type="SUPFAM" id="SSF48239">
    <property type="entry name" value="Terpenoid cyclases/Protein prenyltransferases"/>
    <property type="match status" value="1"/>
</dbReference>
<dbReference type="InterPro" id="IPR047565">
    <property type="entry name" value="Alpha-macroglob_thiol-ester_cl"/>
</dbReference>
<dbReference type="Gene3D" id="2.20.130.20">
    <property type="match status" value="2"/>
</dbReference>
<dbReference type="GO" id="GO:0004867">
    <property type="term" value="F:serine-type endopeptidase inhibitor activity"/>
    <property type="evidence" value="ECO:0007669"/>
    <property type="project" value="UniProtKB-KW"/>
</dbReference>
<reference evidence="12" key="2">
    <citation type="submission" date="2025-09" db="UniProtKB">
        <authorList>
            <consortium name="Ensembl"/>
        </authorList>
    </citation>
    <scope>IDENTIFICATION</scope>
</reference>
<dbReference type="Gene3D" id="2.60.40.690">
    <property type="entry name" value="Alpha-macroglobulin, receptor-binding domain"/>
    <property type="match status" value="1"/>
</dbReference>
<evidence type="ECO:0000256" key="2">
    <source>
        <dbReference type="ARBA" id="ARBA00010952"/>
    </source>
</evidence>
<keyword evidence="4" id="KW-0646">Protease inhibitor</keyword>
<dbReference type="Pfam" id="PF17791">
    <property type="entry name" value="MG3"/>
    <property type="match status" value="1"/>
</dbReference>
<dbReference type="PROSITE" id="PS00477">
    <property type="entry name" value="ALPHA_2_MACROGLOBULIN"/>
    <property type="match status" value="1"/>
</dbReference>
<evidence type="ECO:0000259" key="11">
    <source>
        <dbReference type="SMART" id="SM01360"/>
    </source>
</evidence>
<evidence type="ECO:0008006" key="14">
    <source>
        <dbReference type="Google" id="ProtNLM"/>
    </source>
</evidence>
<evidence type="ECO:0000256" key="9">
    <source>
        <dbReference type="SAM" id="MobiDB-lite"/>
    </source>
</evidence>
<dbReference type="InterPro" id="IPR013783">
    <property type="entry name" value="Ig-like_fold"/>
</dbReference>
<evidence type="ECO:0000256" key="8">
    <source>
        <dbReference type="ARBA" id="ARBA00023180"/>
    </source>
</evidence>
<dbReference type="FunFam" id="1.50.10.20:FF:000001">
    <property type="entry name" value="CD109 isoform 1"/>
    <property type="match status" value="1"/>
</dbReference>
<dbReference type="Gene3D" id="2.60.120.1540">
    <property type="match status" value="1"/>
</dbReference>
<feature type="domain" description="Alpha-2-macroglobulin bait region" evidence="10">
    <location>
        <begin position="356"/>
        <end position="503"/>
    </location>
</feature>
<reference evidence="12" key="1">
    <citation type="submission" date="2025-08" db="UniProtKB">
        <authorList>
            <consortium name="Ensembl"/>
        </authorList>
    </citation>
    <scope>IDENTIFICATION</scope>
</reference>
<dbReference type="InterPro" id="IPR050473">
    <property type="entry name" value="A2M/Complement_sys"/>
</dbReference>
<accession>A0A8B9UST7</accession>
<keyword evidence="13" id="KW-1185">Reference proteome</keyword>
<keyword evidence="5" id="KW-0732">Signal</keyword>
<dbReference type="PANTHER" id="PTHR11412:SF170">
    <property type="entry name" value="OVOSTATIN"/>
    <property type="match status" value="1"/>
</dbReference>
<dbReference type="InterPro" id="IPR041813">
    <property type="entry name" value="A2M_TED"/>
</dbReference>
<evidence type="ECO:0000313" key="13">
    <source>
        <dbReference type="Proteomes" id="UP000694549"/>
    </source>
</evidence>
<dbReference type="SMART" id="SM01360">
    <property type="entry name" value="A2M"/>
    <property type="match status" value="1"/>
</dbReference>
<dbReference type="SMART" id="SM01359">
    <property type="entry name" value="A2M_N_2"/>
    <property type="match status" value="1"/>
</dbReference>
<dbReference type="FunFam" id="2.60.40.1930:FF:000001">
    <property type="entry name" value="CD109 isoform 3"/>
    <property type="match status" value="1"/>
</dbReference>
<comment type="subcellular location">
    <subcellularLocation>
        <location evidence="1">Secreted</location>
    </subcellularLocation>
</comment>
<dbReference type="InterPro" id="IPR001599">
    <property type="entry name" value="Macroglobln_a2"/>
</dbReference>
<dbReference type="Gene3D" id="2.60.40.1940">
    <property type="match status" value="1"/>
</dbReference>
<feature type="compositionally biased region" description="Basic and acidic residues" evidence="9">
    <location>
        <begin position="967"/>
        <end position="980"/>
    </location>
</feature>
<evidence type="ECO:0000256" key="1">
    <source>
        <dbReference type="ARBA" id="ARBA00004613"/>
    </source>
</evidence>
<dbReference type="Pfam" id="PF00207">
    <property type="entry name" value="A2M"/>
    <property type="match status" value="1"/>
</dbReference>
<dbReference type="PANTHER" id="PTHR11412">
    <property type="entry name" value="MACROGLOBULIN / COMPLEMENT"/>
    <property type="match status" value="1"/>
</dbReference>
<dbReference type="CDD" id="cd02897">
    <property type="entry name" value="A2M_2"/>
    <property type="match status" value="1"/>
</dbReference>
<dbReference type="Pfam" id="PF07703">
    <property type="entry name" value="A2M_BRD"/>
    <property type="match status" value="1"/>
</dbReference>
<evidence type="ECO:0000256" key="3">
    <source>
        <dbReference type="ARBA" id="ARBA00022525"/>
    </source>
</evidence>
<dbReference type="InterPro" id="IPR019742">
    <property type="entry name" value="MacrogloblnA2_CS"/>
</dbReference>
<keyword evidence="3" id="KW-0964">Secreted</keyword>
<dbReference type="Gene3D" id="2.60.40.10">
    <property type="entry name" value="Immunoglobulins"/>
    <property type="match status" value="2"/>
</dbReference>
<keyword evidence="8" id="KW-0325">Glycoprotein</keyword>
<dbReference type="Gene3D" id="2.60.40.1930">
    <property type="match status" value="3"/>
</dbReference>
<evidence type="ECO:0000313" key="12">
    <source>
        <dbReference type="Ensembl" id="ENSAZOP00000014055.1"/>
    </source>
</evidence>
<dbReference type="SUPFAM" id="SSF49410">
    <property type="entry name" value="Alpha-macroglobulin receptor domain"/>
    <property type="match status" value="1"/>
</dbReference>
<dbReference type="Gene3D" id="1.50.10.20">
    <property type="match status" value="1"/>
</dbReference>
<evidence type="ECO:0000256" key="7">
    <source>
        <dbReference type="ARBA" id="ARBA00023157"/>
    </source>
</evidence>
<dbReference type="InterPro" id="IPR014756">
    <property type="entry name" value="Ig_E-set"/>
</dbReference>
<comment type="similarity">
    <text evidence="2">Belongs to the protease inhibitor I39 (alpha-2-macroglobulin) family.</text>
</comment>
<dbReference type="SMART" id="SM01419">
    <property type="entry name" value="Thiol-ester_cl"/>
    <property type="match status" value="1"/>
</dbReference>
<dbReference type="InterPro" id="IPR036595">
    <property type="entry name" value="A-macroglobulin_rcpt-bd_sf"/>
</dbReference>
<dbReference type="AlphaFoldDB" id="A0A8B9UST7"/>
<evidence type="ECO:0000256" key="4">
    <source>
        <dbReference type="ARBA" id="ARBA00022690"/>
    </source>
</evidence>
<dbReference type="InterPro" id="IPR011626">
    <property type="entry name" value="Alpha-macroglobulin_TED"/>
</dbReference>
<name>A0A8B9UST7_9AVES</name>
<dbReference type="Pfam" id="PF17789">
    <property type="entry name" value="MG4"/>
    <property type="match status" value="1"/>
</dbReference>
<proteinExistence type="inferred from homology"/>
<evidence type="ECO:0000256" key="5">
    <source>
        <dbReference type="ARBA" id="ARBA00022729"/>
    </source>
</evidence>
<dbReference type="GO" id="GO:0005615">
    <property type="term" value="C:extracellular space"/>
    <property type="evidence" value="ECO:0007669"/>
    <property type="project" value="InterPro"/>
</dbReference>
<evidence type="ECO:0000259" key="10">
    <source>
        <dbReference type="SMART" id="SM01359"/>
    </source>
</evidence>
<dbReference type="Proteomes" id="UP000694549">
    <property type="component" value="Unplaced"/>
</dbReference>
<feature type="domain" description="Alpha-2-macroglobulin" evidence="11">
    <location>
        <begin position="593"/>
        <end position="683"/>
    </location>
</feature>
<dbReference type="InterPro" id="IPR008930">
    <property type="entry name" value="Terpenoid_cyclase/PrenylTrfase"/>
</dbReference>
<dbReference type="SUPFAM" id="SSF81296">
    <property type="entry name" value="E set domains"/>
    <property type="match status" value="1"/>
</dbReference>
<dbReference type="Pfam" id="PF07678">
    <property type="entry name" value="TED_complement"/>
    <property type="match status" value="1"/>
</dbReference>
<dbReference type="Pfam" id="PF01835">
    <property type="entry name" value="MG2"/>
    <property type="match status" value="1"/>
</dbReference>
<dbReference type="InterPro" id="IPR011625">
    <property type="entry name" value="A2M_N_BRD"/>
</dbReference>
<feature type="region of interest" description="Disordered" evidence="9">
    <location>
        <begin position="967"/>
        <end position="987"/>
    </location>
</feature>
<sequence length="1240" mass="139501">CDHCAVGSHRQYVLMVPAVLQNDSPGQVCLQFLNLNQTISVRVILEYGAVNTTIFEKTMMASNDLQCFNFTIPPVNSVPLAFISFSAKGTTVSLEERRSVMIWNAESFVFVQTDKPIYKPGQSVMFRVVALDFNFKPVQEMDPWNNRIFQWQNVTSEMNIVQIEFPLTEEPILGNYKIIIEKKSGDRTNYSFLVEEYVLPKFDVIVTAPESLTVMDSEFTVKVCGTCLTGLQLTATQSISITRVMSSLQFENMDRHYRRGIPYFGQIKLVDKDNSPLSNEVIQLFVNNKNVDNFTTDVNGIAEFSIDTSEMFDPEISLKATYKTSDQCHSEGWIEPSYPDASLSVQRFYSWTSSFVRIEPLWKDLSCGQKRMITVHYILNTEGYEHINIMNFYYVGMAKGKIVLTGEIKVNIQADQNGTFTIPLEVSEKMAPALWLLVYTLHPDKELVADSVRFPVEKCFKNKVQMQFSEKRMQSASNVSLVIEAAPNSFCAVRAVDQSVLLLKTETELSAEMIYSLHPLQDLQGYIFNGLNLEDDPQDPCVSSDNIFHKGLYYTPVMSGLGPDVYQFLRVNVLEERGKRLILETIREFFPETWIWDIVLVNSTGKANVSYTIPDTITEWKASAFCVEELAGFGMSVPATLTAFQPFFVDLTLPYSIIRGEDFLLKANVFNYLNHCIKVCTSAHTISPYTISKEEFVIWKEKKRGGGIKKIGPEGIRREETQNSLICTKGKCSIYCSVLIPTHTSSPGDIMGTSMQNLHQLLQMPFGCGEQNMVLFAPNIYVLDYLDKTRQLSEVIKSKTIGYLVSGYQQQLSYKHPDGSYSIFGIRDKEGNTWLTAFVYKSFAQASRFIYIDDHVQAQTLMWLASKQKPDGCFRSVGTLVNNVLKGGVDDELSLSAYITIAMLEAGHSSSYTVIRNAFYCLETASEKNISDIYTQALMAYAFCLAGKAEICESFLRELQKSAKEVDGSKHWEQKQRSPSEKSPFFPDHAPSAEVEITSYVLLALLYKPNRNQKDLTEASGIVQWIIRQQNPYGGFSSTQDTVIALQALAAYGEATYNSITQNVVKITSEKPFEKVFTVNNENRLLLQQTPLPEVPGKYNLTVNGTGCVLMQVTLRYNIHLPEGAFGFSLSAQTSNASCPQDQPKVRFASLNTVQTDRALCCFSYTGKRSSSNMVIIDVKMLSGFVPVKLDEWAASNHMKFNKVNCWVPHLGHKNPTEGDKLGEECLGSHASAKDLGMLV</sequence>
<evidence type="ECO:0000256" key="6">
    <source>
        <dbReference type="ARBA" id="ARBA00022900"/>
    </source>
</evidence>
<dbReference type="InterPro" id="IPR041555">
    <property type="entry name" value="MG3"/>
</dbReference>
<organism evidence="12 13">
    <name type="scientific">Anas zonorhyncha</name>
    <name type="common">Eastern spot-billed duck</name>
    <dbReference type="NCBI Taxonomy" id="75864"/>
    <lineage>
        <taxon>Eukaryota</taxon>
        <taxon>Metazoa</taxon>
        <taxon>Chordata</taxon>
        <taxon>Craniata</taxon>
        <taxon>Vertebrata</taxon>
        <taxon>Euteleostomi</taxon>
        <taxon>Archelosauria</taxon>
        <taxon>Archosauria</taxon>
        <taxon>Dinosauria</taxon>
        <taxon>Saurischia</taxon>
        <taxon>Theropoda</taxon>
        <taxon>Coelurosauria</taxon>
        <taxon>Aves</taxon>
        <taxon>Neognathae</taxon>
        <taxon>Galloanserae</taxon>
        <taxon>Anseriformes</taxon>
        <taxon>Anatidae</taxon>
        <taxon>Anatinae</taxon>
        <taxon>Anas</taxon>
    </lineage>
</organism>
<keyword evidence="6" id="KW-0722">Serine protease inhibitor</keyword>